<dbReference type="PANTHER" id="PTHR43751">
    <property type="entry name" value="SULFATASE"/>
    <property type="match status" value="1"/>
</dbReference>
<reference evidence="2 3" key="1">
    <citation type="submission" date="2022-09" db="EMBL/GenBank/DDBJ databases">
        <title>Xylan utilization by haloarchaea-nanohaloarchaea associations.</title>
        <authorList>
            <person name="Yakimov M."/>
        </authorList>
    </citation>
    <scope>NUCLEOTIDE SEQUENCE [LARGE SCALE GENOMIC DNA]</scope>
    <source>
        <strain evidence="2 3">SVXNc</strain>
    </source>
</reference>
<sequence>MKSFEESPNIVLLVMDTVRAQNVSHYTSELQTTPFFDKVAEEGVVFENAYANSIWTLPSHYSLFTGLSPIEHGVKSKEFRGRIDQKTLPEKLKDKGYQTVGVSNNGYVSPMYGFDKYFDEFFFNTEEPELNSLILFPDDKNFEKMVKGSREGKWANRRQKYYAFAKNSLFSLSPKSLVNGVYYVMTQKVMRSVDDGAQASNQRAQDLISQEPYFLFVNYVEAHSPYKPPREYARKFIPEEDIEKAYELADEQGLNRLRDGESEGKESELLEKLYNAEIAYLDHKVKELTKSLEQNSERETVTIMTSDHGEYFGENNLWEHMGRIGEEVLKVPLAIKNIGNFSRKEVFSLSKINDLVLNLSNLSPEIPQNTRSIAHYGGLETHQWDIDSEDFDEKYLREQVSLKAQDKWVLKDRKTFESEGMTNNEKDRFNTLLTNLLFKK</sequence>
<dbReference type="EC" id="3.1.6.6" evidence="2"/>
<dbReference type="CDD" id="cd16148">
    <property type="entry name" value="sulfatase_like"/>
    <property type="match status" value="1"/>
</dbReference>
<evidence type="ECO:0000259" key="1">
    <source>
        <dbReference type="Pfam" id="PF00884"/>
    </source>
</evidence>
<dbReference type="EMBL" id="CP104395">
    <property type="protein sequence ID" value="WEL20073.1"/>
    <property type="molecule type" value="Genomic_DNA"/>
</dbReference>
<proteinExistence type="predicted"/>
<dbReference type="InterPro" id="IPR052701">
    <property type="entry name" value="GAG_Ulvan_Degrading_Sulfatases"/>
</dbReference>
<dbReference type="PANTHER" id="PTHR43751:SF3">
    <property type="entry name" value="SULFATASE N-TERMINAL DOMAIN-CONTAINING PROTEIN"/>
    <property type="match status" value="1"/>
</dbReference>
<dbReference type="RefSeq" id="WP_347721900.1">
    <property type="nucleotide sequence ID" value="NZ_CP104395.1"/>
</dbReference>
<dbReference type="GeneID" id="90590520"/>
<dbReference type="Pfam" id="PF00884">
    <property type="entry name" value="Sulfatase"/>
    <property type="match status" value="1"/>
</dbReference>
<evidence type="ECO:0000313" key="2">
    <source>
        <dbReference type="EMBL" id="WEL20073.1"/>
    </source>
</evidence>
<gene>
    <name evidence="2" type="primary">betC</name>
    <name evidence="2" type="ORF">SVXNc_1082</name>
</gene>
<feature type="domain" description="Sulfatase N-terminal" evidence="1">
    <location>
        <begin position="8"/>
        <end position="335"/>
    </location>
</feature>
<dbReference type="GO" id="GO:0047753">
    <property type="term" value="F:choline-sulfatase activity"/>
    <property type="evidence" value="ECO:0007669"/>
    <property type="project" value="UniProtKB-EC"/>
</dbReference>
<accession>A0ABY8CFQ8</accession>
<protein>
    <submittedName>
        <fullName evidence="2">Choline-sulfatase</fullName>
        <ecNumber evidence="2">3.1.6.6</ecNumber>
    </submittedName>
</protein>
<evidence type="ECO:0000313" key="3">
    <source>
        <dbReference type="Proteomes" id="UP001218034"/>
    </source>
</evidence>
<dbReference type="InterPro" id="IPR017850">
    <property type="entry name" value="Alkaline_phosphatase_core_sf"/>
</dbReference>
<organism evidence="2 3">
    <name type="scientific">Candidatus Nanohalococcus occultus</name>
    <dbReference type="NCBI Taxonomy" id="2978047"/>
    <lineage>
        <taxon>Archaea</taxon>
        <taxon>Candidatus Nanohalarchaeota</taxon>
        <taxon>Candidatus Nanohalarchaeota incertae sedis</taxon>
        <taxon>Candidatus Nanohalococcus</taxon>
    </lineage>
</organism>
<dbReference type="Proteomes" id="UP001218034">
    <property type="component" value="Chromosome"/>
</dbReference>
<dbReference type="InterPro" id="IPR000917">
    <property type="entry name" value="Sulfatase_N"/>
</dbReference>
<keyword evidence="3" id="KW-1185">Reference proteome</keyword>
<dbReference type="SUPFAM" id="SSF53649">
    <property type="entry name" value="Alkaline phosphatase-like"/>
    <property type="match status" value="1"/>
</dbReference>
<dbReference type="Gene3D" id="3.40.720.10">
    <property type="entry name" value="Alkaline Phosphatase, subunit A"/>
    <property type="match status" value="1"/>
</dbReference>
<keyword evidence="2" id="KW-0378">Hydrolase</keyword>
<name>A0ABY8CFQ8_9ARCH</name>